<protein>
    <submittedName>
        <fullName evidence="1">Uncharacterized protein</fullName>
    </submittedName>
</protein>
<accession>A0A198A328</accession>
<evidence type="ECO:0000313" key="1">
    <source>
        <dbReference type="EMBL" id="OAS15403.1"/>
    </source>
</evidence>
<dbReference type="AlphaFoldDB" id="A0A198A328"/>
<gene>
    <name evidence="1" type="ORF">A8708_04425</name>
</gene>
<reference evidence="1 2" key="1">
    <citation type="submission" date="2016-05" db="EMBL/GenBank/DDBJ databases">
        <title>Paenibacillus sp. 1ZS3-15 nov., isolated from the rhizosphere soil.</title>
        <authorList>
            <person name="Zhang X.X."/>
            <person name="Zhang J."/>
        </authorList>
    </citation>
    <scope>NUCLEOTIDE SEQUENCE [LARGE SCALE GENOMIC DNA]</scope>
    <source>
        <strain evidence="1 2">1ZS3-15</strain>
    </source>
</reference>
<sequence length="66" mass="7383">MSRKVLLGVQNMADQLIRVSLGIAGVILSDNISFQVGYNVIDVIVMKDKMIERFLKKIGNVLQYAD</sequence>
<comment type="caution">
    <text evidence="1">The sequence shown here is derived from an EMBL/GenBank/DDBJ whole genome shotgun (WGS) entry which is preliminary data.</text>
</comment>
<name>A0A198A328_9BACL</name>
<dbReference type="RefSeq" id="WP_068668281.1">
    <property type="nucleotide sequence ID" value="NZ_LYPB01000083.1"/>
</dbReference>
<proteinExistence type="predicted"/>
<dbReference type="EMBL" id="LYPB01000083">
    <property type="protein sequence ID" value="OAS15403.1"/>
    <property type="molecule type" value="Genomic_DNA"/>
</dbReference>
<dbReference type="Proteomes" id="UP000078454">
    <property type="component" value="Unassembled WGS sequence"/>
</dbReference>
<organism evidence="1 2">
    <name type="scientific">Paenibacillus oryzisoli</name>
    <dbReference type="NCBI Taxonomy" id="1850517"/>
    <lineage>
        <taxon>Bacteria</taxon>
        <taxon>Bacillati</taxon>
        <taxon>Bacillota</taxon>
        <taxon>Bacilli</taxon>
        <taxon>Bacillales</taxon>
        <taxon>Paenibacillaceae</taxon>
        <taxon>Paenibacillus</taxon>
    </lineage>
</organism>
<keyword evidence="2" id="KW-1185">Reference proteome</keyword>
<evidence type="ECO:0000313" key="2">
    <source>
        <dbReference type="Proteomes" id="UP000078454"/>
    </source>
</evidence>